<feature type="active site" description="Proton acceptor" evidence="18">
    <location>
        <position position="119"/>
    </location>
</feature>
<keyword evidence="8" id="KW-0833">Ubl conjugation pathway</keyword>
<evidence type="ECO:0000259" key="21">
    <source>
        <dbReference type="PROSITE" id="PS50957"/>
    </source>
</evidence>
<organism evidence="22 23">
    <name type="scientific">Actinia tenebrosa</name>
    <name type="common">Australian red waratah sea anemone</name>
    <dbReference type="NCBI Taxonomy" id="6105"/>
    <lineage>
        <taxon>Eukaryota</taxon>
        <taxon>Metazoa</taxon>
        <taxon>Cnidaria</taxon>
        <taxon>Anthozoa</taxon>
        <taxon>Hexacorallia</taxon>
        <taxon>Actiniaria</taxon>
        <taxon>Actiniidae</taxon>
        <taxon>Actinia</taxon>
    </lineage>
</organism>
<comment type="subcellular location">
    <subcellularLocation>
        <location evidence="3">Cytoplasm</location>
    </subcellularLocation>
    <subcellularLocation>
        <location evidence="2">Nucleus</location>
    </subcellularLocation>
</comment>
<evidence type="ECO:0000256" key="7">
    <source>
        <dbReference type="ARBA" id="ARBA00022737"/>
    </source>
</evidence>
<evidence type="ECO:0000256" key="10">
    <source>
        <dbReference type="ARBA" id="ARBA00022807"/>
    </source>
</evidence>
<keyword evidence="7" id="KW-0677">Repeat</keyword>
<keyword evidence="11" id="KW-0805">Transcription regulation</keyword>
<evidence type="ECO:0000256" key="9">
    <source>
        <dbReference type="ARBA" id="ARBA00022801"/>
    </source>
</evidence>
<evidence type="ECO:0000313" key="23">
    <source>
        <dbReference type="RefSeq" id="XP_031563608.1"/>
    </source>
</evidence>
<dbReference type="OrthoDB" id="10063692at2759"/>
<comment type="subunit">
    <text evidence="15">Forms a complex composed of deubiquitinating enzyme atx-3, adapter ubxn-5 and cdc-48.1. Forms a complex composed of deubiquitinating enzyme atx-3, E4 ubiquitin-protein ligase ufd-2 and cdc-48.1. Interacts (via RRDR motif) with cdc-48.1 (via N-terminus) and cdc-48.2 (via N-terminus); the interaction with cdc-48.1 is not required for atx-3 enzymatic activity. Interacts (via C-terminus) with ubxn-5. May interact with ned-8.</text>
</comment>
<feature type="compositionally biased region" description="Polar residues" evidence="20">
    <location>
        <begin position="263"/>
        <end position="275"/>
    </location>
</feature>
<dbReference type="PANTHER" id="PTHR14159">
    <property type="entry name" value="ATAXIN-3-RELATED"/>
    <property type="match status" value="1"/>
</dbReference>
<dbReference type="InterPro" id="IPR006155">
    <property type="entry name" value="Josephin"/>
</dbReference>
<dbReference type="EC" id="3.4.19.12" evidence="4"/>
<comment type="function">
    <text evidence="14">Acts as a chain editing deubiquitinating enzyme that binds and cleaves 'Lys-48'-linked polyubiquitin chains, with a preference for chains containing four or more ubiquitin molecules thereby modulating protein degradation by the ubiquitin-proteasome pathway. Probably by regulating the IGF-1-insulin-like pathway, regulates lifespan. Regulates germline DNA double-strand-break repair and apoptosis in response to DNA damage by recruiting E4 ubiquitin-protein ligase ufd-2 to DNA repair foci. Interacts with key regulators of transcription and represses transcription. Acts as a histone-binding protein that regulates transcription.</text>
</comment>
<evidence type="ECO:0000256" key="12">
    <source>
        <dbReference type="ARBA" id="ARBA00023163"/>
    </source>
</evidence>
<dbReference type="KEGG" id="aten:116299115"/>
<dbReference type="RefSeq" id="XP_031563608.1">
    <property type="nucleotide sequence ID" value="XM_031707748.1"/>
</dbReference>
<dbReference type="FunCoup" id="A0A6P8I6K7">
    <property type="interactions" value="2995"/>
</dbReference>
<evidence type="ECO:0000256" key="16">
    <source>
        <dbReference type="ARBA" id="ARBA00069055"/>
    </source>
</evidence>
<reference evidence="23" key="1">
    <citation type="submission" date="2025-08" db="UniProtKB">
        <authorList>
            <consortium name="RefSeq"/>
        </authorList>
    </citation>
    <scope>IDENTIFICATION</scope>
    <source>
        <tissue evidence="23">Tentacle</tissue>
    </source>
</reference>
<dbReference type="GO" id="GO:0016579">
    <property type="term" value="P:protein deubiquitination"/>
    <property type="evidence" value="ECO:0007669"/>
    <property type="project" value="InterPro"/>
</dbReference>
<gene>
    <name evidence="23" type="primary">LOC116299115</name>
</gene>
<feature type="active site" evidence="19">
    <location>
        <position position="119"/>
    </location>
</feature>
<evidence type="ECO:0000256" key="8">
    <source>
        <dbReference type="ARBA" id="ARBA00022786"/>
    </source>
</evidence>
<dbReference type="PROSITE" id="PS50957">
    <property type="entry name" value="JOSEPHIN"/>
    <property type="match status" value="1"/>
</dbReference>
<keyword evidence="22" id="KW-1185">Reference proteome</keyword>
<dbReference type="GO" id="GO:0006508">
    <property type="term" value="P:proteolysis"/>
    <property type="evidence" value="ECO:0007669"/>
    <property type="project" value="UniProtKB-KW"/>
</dbReference>
<keyword evidence="6" id="KW-0645">Protease</keyword>
<dbReference type="Pfam" id="PF02099">
    <property type="entry name" value="Josephin"/>
    <property type="match status" value="1"/>
</dbReference>
<keyword evidence="13" id="KW-0539">Nucleus</keyword>
<evidence type="ECO:0000256" key="20">
    <source>
        <dbReference type="SAM" id="MobiDB-lite"/>
    </source>
</evidence>
<keyword evidence="9 19" id="KW-0378">Hydrolase</keyword>
<keyword evidence="5" id="KW-0963">Cytoplasm</keyword>
<evidence type="ECO:0000256" key="17">
    <source>
        <dbReference type="ARBA" id="ARBA00082365"/>
    </source>
</evidence>
<dbReference type="AlphaFoldDB" id="A0A6P8I6K7"/>
<name>A0A6P8I6K7_ACTTE</name>
<evidence type="ECO:0000256" key="18">
    <source>
        <dbReference type="PIRSR" id="PIRSR633865-1"/>
    </source>
</evidence>
<evidence type="ECO:0000256" key="15">
    <source>
        <dbReference type="ARBA" id="ARBA00063584"/>
    </source>
</evidence>
<protein>
    <recommendedName>
        <fullName evidence="16">Ataxin-3 homolog</fullName>
        <ecNumber evidence="4">3.4.19.12</ecNumber>
    </recommendedName>
    <alternativeName>
        <fullName evidence="17">Machado-Joseph disease-like protein</fullName>
    </alternativeName>
</protein>
<dbReference type="GO" id="GO:0005737">
    <property type="term" value="C:cytoplasm"/>
    <property type="evidence" value="ECO:0007669"/>
    <property type="project" value="UniProtKB-SubCell"/>
</dbReference>
<feature type="region of interest" description="Disordered" evidence="20">
    <location>
        <begin position="235"/>
        <end position="283"/>
    </location>
</feature>
<evidence type="ECO:0000256" key="11">
    <source>
        <dbReference type="ARBA" id="ARBA00023015"/>
    </source>
</evidence>
<dbReference type="PANTHER" id="PTHR14159:SF0">
    <property type="entry name" value="ATAXIN-3-RELATED"/>
    <property type="match status" value="1"/>
</dbReference>
<sequence length="300" mass="33627">MDAIFHEKQEGALCAQHCLNALLQGPYFTAVDLASIAESLDDEERERMAEGNPSSEEFQKFLQQPSSNMDDSGFFSIQVICKALSVWGLELIPYSHPDSQDARENPQNQKAYICNLQQHWFTIRKLGYQWFNINSIKTEPELISETYLSLYLTQLQAEGYSIFVVKGDIISCEADQLLKLFPAKPKKQTPKPSKSGQSLIQKSDLQSALNQLQGSGGKPVDIDEVRKRREKYFAKLQVDQEAGTSTSRDKSETSQDTSQSTQPTKGETPSTTTDEPMSEMTEDEMLQAALLMSLDSTNTT</sequence>
<feature type="active site" evidence="19">
    <location>
        <position position="14"/>
    </location>
</feature>
<evidence type="ECO:0000256" key="6">
    <source>
        <dbReference type="ARBA" id="ARBA00022670"/>
    </source>
</evidence>
<dbReference type="SMART" id="SM01246">
    <property type="entry name" value="Josephin"/>
    <property type="match status" value="1"/>
</dbReference>
<evidence type="ECO:0000256" key="2">
    <source>
        <dbReference type="ARBA" id="ARBA00004123"/>
    </source>
</evidence>
<evidence type="ECO:0000256" key="13">
    <source>
        <dbReference type="ARBA" id="ARBA00023242"/>
    </source>
</evidence>
<dbReference type="FunFam" id="1.10.287.10:FF:000018">
    <property type="entry name" value="Ataxin-3 homolog"/>
    <property type="match status" value="1"/>
</dbReference>
<proteinExistence type="predicted"/>
<dbReference type="InParanoid" id="A0A6P8I6K7"/>
<dbReference type="Gene3D" id="3.90.70.40">
    <property type="match status" value="1"/>
</dbReference>
<comment type="catalytic activity">
    <reaction evidence="1">
        <text>Thiol-dependent hydrolysis of ester, thioester, amide, peptide and isopeptide bonds formed by the C-terminal Gly of ubiquitin (a 76-residue protein attached to proteins as an intracellular targeting signal).</text>
        <dbReference type="EC" id="3.4.19.12"/>
    </reaction>
</comment>
<dbReference type="PRINTS" id="PR01233">
    <property type="entry name" value="JOSEPHIN"/>
</dbReference>
<feature type="active site" evidence="18 19">
    <location>
        <position position="134"/>
    </location>
</feature>
<dbReference type="Gene3D" id="1.10.287.10">
    <property type="entry name" value="S15/NS1, RNA-binding"/>
    <property type="match status" value="1"/>
</dbReference>
<feature type="active site" description="Nucleophile" evidence="18">
    <location>
        <position position="14"/>
    </location>
</feature>
<keyword evidence="10" id="KW-0788">Thiol protease</keyword>
<evidence type="ECO:0000256" key="14">
    <source>
        <dbReference type="ARBA" id="ARBA00060106"/>
    </source>
</evidence>
<evidence type="ECO:0000256" key="5">
    <source>
        <dbReference type="ARBA" id="ARBA00022490"/>
    </source>
</evidence>
<dbReference type="Proteomes" id="UP000515163">
    <property type="component" value="Unplaced"/>
</dbReference>
<dbReference type="GO" id="GO:0004843">
    <property type="term" value="F:cysteine-type deubiquitinase activity"/>
    <property type="evidence" value="ECO:0007669"/>
    <property type="project" value="UniProtKB-EC"/>
</dbReference>
<feature type="domain" description="Josephin" evidence="21">
    <location>
        <begin position="1"/>
        <end position="180"/>
    </location>
</feature>
<keyword evidence="12" id="KW-0804">Transcription</keyword>
<dbReference type="GO" id="GO:0005634">
    <property type="term" value="C:nucleus"/>
    <property type="evidence" value="ECO:0007669"/>
    <property type="project" value="UniProtKB-SubCell"/>
</dbReference>
<evidence type="ECO:0000256" key="19">
    <source>
        <dbReference type="PROSITE-ProRule" id="PRU00331"/>
    </source>
</evidence>
<evidence type="ECO:0000313" key="22">
    <source>
        <dbReference type="Proteomes" id="UP000515163"/>
    </source>
</evidence>
<dbReference type="InterPro" id="IPR033865">
    <property type="entry name" value="Ataxin-3"/>
</dbReference>
<evidence type="ECO:0000256" key="1">
    <source>
        <dbReference type="ARBA" id="ARBA00000707"/>
    </source>
</evidence>
<dbReference type="GeneID" id="116299115"/>
<evidence type="ECO:0000256" key="3">
    <source>
        <dbReference type="ARBA" id="ARBA00004496"/>
    </source>
</evidence>
<accession>A0A6P8I6K7</accession>
<evidence type="ECO:0000256" key="4">
    <source>
        <dbReference type="ARBA" id="ARBA00012759"/>
    </source>
</evidence>
<dbReference type="FunFam" id="3.90.70.40:FF:000005">
    <property type="entry name" value="Ataxin 3"/>
    <property type="match status" value="1"/>
</dbReference>